<sequence length="151" mass="17121">MDSTRTAQRSEGIVNSSTKGPLDPHAPNSDHASQRSRGKWAKLEDDIYRGPAARVTERKFAGPKIAEQLAVIVGQNIELVGIARCLLEVQERILSIMEGREQRKLKEKEVRGKDEDEDEDEDGEGEEDEEEGDKNNERRKNEIHEGKKRTE</sequence>
<name>A0AA38PNR8_9AGAR</name>
<gene>
    <name evidence="2" type="ORF">F5890DRAFT_1559580</name>
</gene>
<dbReference type="EMBL" id="MU802660">
    <property type="protein sequence ID" value="KAJ3978839.1"/>
    <property type="molecule type" value="Genomic_DNA"/>
</dbReference>
<proteinExistence type="predicted"/>
<evidence type="ECO:0000313" key="2">
    <source>
        <dbReference type="EMBL" id="KAJ3978839.1"/>
    </source>
</evidence>
<protein>
    <submittedName>
        <fullName evidence="2">Uncharacterized protein</fullName>
    </submittedName>
</protein>
<evidence type="ECO:0000256" key="1">
    <source>
        <dbReference type="SAM" id="MobiDB-lite"/>
    </source>
</evidence>
<accession>A0AA38PNR8</accession>
<evidence type="ECO:0000313" key="3">
    <source>
        <dbReference type="Proteomes" id="UP001163850"/>
    </source>
</evidence>
<organism evidence="2 3">
    <name type="scientific">Lentinula detonsa</name>
    <dbReference type="NCBI Taxonomy" id="2804962"/>
    <lineage>
        <taxon>Eukaryota</taxon>
        <taxon>Fungi</taxon>
        <taxon>Dikarya</taxon>
        <taxon>Basidiomycota</taxon>
        <taxon>Agaricomycotina</taxon>
        <taxon>Agaricomycetes</taxon>
        <taxon>Agaricomycetidae</taxon>
        <taxon>Agaricales</taxon>
        <taxon>Marasmiineae</taxon>
        <taxon>Omphalotaceae</taxon>
        <taxon>Lentinula</taxon>
    </lineage>
</organism>
<dbReference type="AlphaFoldDB" id="A0AA38PNR8"/>
<dbReference type="Proteomes" id="UP001163850">
    <property type="component" value="Unassembled WGS sequence"/>
</dbReference>
<feature type="compositionally biased region" description="Basic and acidic residues" evidence="1">
    <location>
        <begin position="133"/>
        <end position="151"/>
    </location>
</feature>
<feature type="compositionally biased region" description="Acidic residues" evidence="1">
    <location>
        <begin position="115"/>
        <end position="132"/>
    </location>
</feature>
<reference evidence="2" key="1">
    <citation type="submission" date="2022-08" db="EMBL/GenBank/DDBJ databases">
        <authorList>
            <consortium name="DOE Joint Genome Institute"/>
            <person name="Min B."/>
            <person name="Riley R."/>
            <person name="Sierra-Patev S."/>
            <person name="Naranjo-Ortiz M."/>
            <person name="Looney B."/>
            <person name="Konkel Z."/>
            <person name="Slot J.C."/>
            <person name="Sakamoto Y."/>
            <person name="Steenwyk J.L."/>
            <person name="Rokas A."/>
            <person name="Carro J."/>
            <person name="Camarero S."/>
            <person name="Ferreira P."/>
            <person name="Molpeceres G."/>
            <person name="Ruiz-Duenas F.J."/>
            <person name="Serrano A."/>
            <person name="Henrissat B."/>
            <person name="Drula E."/>
            <person name="Hughes K.W."/>
            <person name="Mata J.L."/>
            <person name="Ishikawa N.K."/>
            <person name="Vargas-Isla R."/>
            <person name="Ushijima S."/>
            <person name="Smith C.A."/>
            <person name="Ahrendt S."/>
            <person name="Andreopoulos W."/>
            <person name="He G."/>
            <person name="Labutti K."/>
            <person name="Lipzen A."/>
            <person name="Ng V."/>
            <person name="Sandor L."/>
            <person name="Barry K."/>
            <person name="Martinez A.T."/>
            <person name="Xiao Y."/>
            <person name="Gibbons J.G."/>
            <person name="Terashima K."/>
            <person name="Hibbett D.S."/>
            <person name="Grigoriev I.V."/>
        </authorList>
    </citation>
    <scope>NUCLEOTIDE SEQUENCE</scope>
    <source>
        <strain evidence="2">TFB7829</strain>
    </source>
</reference>
<feature type="region of interest" description="Disordered" evidence="1">
    <location>
        <begin position="1"/>
        <end position="43"/>
    </location>
</feature>
<feature type="compositionally biased region" description="Basic and acidic residues" evidence="1">
    <location>
        <begin position="98"/>
        <end position="114"/>
    </location>
</feature>
<feature type="compositionally biased region" description="Polar residues" evidence="1">
    <location>
        <begin position="1"/>
        <end position="19"/>
    </location>
</feature>
<comment type="caution">
    <text evidence="2">The sequence shown here is derived from an EMBL/GenBank/DDBJ whole genome shotgun (WGS) entry which is preliminary data.</text>
</comment>
<feature type="region of interest" description="Disordered" evidence="1">
    <location>
        <begin position="97"/>
        <end position="151"/>
    </location>
</feature>